<comment type="similarity">
    <text evidence="1">Belongs to the peptidase C48 family.</text>
</comment>
<feature type="compositionally biased region" description="Polar residues" evidence="6">
    <location>
        <begin position="556"/>
        <end position="565"/>
    </location>
</feature>
<accession>A0AAE1C655</accession>
<dbReference type="InterPro" id="IPR038765">
    <property type="entry name" value="Papain-like_cys_pep_sf"/>
</dbReference>
<feature type="compositionally biased region" description="Polar residues" evidence="6">
    <location>
        <begin position="1240"/>
        <end position="1251"/>
    </location>
</feature>
<dbReference type="GO" id="GO:0005634">
    <property type="term" value="C:nucleus"/>
    <property type="evidence" value="ECO:0007669"/>
    <property type="project" value="TreeGrafter"/>
</dbReference>
<evidence type="ECO:0000256" key="1">
    <source>
        <dbReference type="ARBA" id="ARBA00005234"/>
    </source>
</evidence>
<feature type="compositionally biased region" description="Basic residues" evidence="6">
    <location>
        <begin position="1267"/>
        <end position="1276"/>
    </location>
</feature>
<dbReference type="Pfam" id="PF02902">
    <property type="entry name" value="Peptidase_C48"/>
    <property type="match status" value="1"/>
</dbReference>
<feature type="compositionally biased region" description="Polar residues" evidence="6">
    <location>
        <begin position="277"/>
        <end position="286"/>
    </location>
</feature>
<dbReference type="GO" id="GO:0070139">
    <property type="term" value="F:SUMO-specific endopeptidase activity"/>
    <property type="evidence" value="ECO:0007669"/>
    <property type="project" value="TreeGrafter"/>
</dbReference>
<evidence type="ECO:0000256" key="2">
    <source>
        <dbReference type="ARBA" id="ARBA00022553"/>
    </source>
</evidence>
<feature type="compositionally biased region" description="Low complexity" evidence="6">
    <location>
        <begin position="140"/>
        <end position="153"/>
    </location>
</feature>
<feature type="region of interest" description="Disordered" evidence="6">
    <location>
        <begin position="979"/>
        <end position="1055"/>
    </location>
</feature>
<reference evidence="8" key="1">
    <citation type="submission" date="2023-07" db="EMBL/GenBank/DDBJ databases">
        <title>Black Yeasts Isolated from many extreme environments.</title>
        <authorList>
            <person name="Coleine C."/>
            <person name="Stajich J.E."/>
            <person name="Selbmann L."/>
        </authorList>
    </citation>
    <scope>NUCLEOTIDE SEQUENCE</scope>
    <source>
        <strain evidence="8">CCFEE 5485</strain>
    </source>
</reference>
<feature type="compositionally biased region" description="Polar residues" evidence="6">
    <location>
        <begin position="317"/>
        <end position="337"/>
    </location>
</feature>
<feature type="region of interest" description="Disordered" evidence="6">
    <location>
        <begin position="732"/>
        <end position="777"/>
    </location>
</feature>
<feature type="region of interest" description="Disordered" evidence="6">
    <location>
        <begin position="801"/>
        <end position="832"/>
    </location>
</feature>
<dbReference type="GO" id="GO:0006508">
    <property type="term" value="P:proteolysis"/>
    <property type="evidence" value="ECO:0007669"/>
    <property type="project" value="UniProtKB-KW"/>
</dbReference>
<dbReference type="PANTHER" id="PTHR46896">
    <property type="entry name" value="SENTRIN-SPECIFIC PROTEASE"/>
    <property type="match status" value="1"/>
</dbReference>
<evidence type="ECO:0000256" key="5">
    <source>
        <dbReference type="ARBA" id="ARBA00022801"/>
    </source>
</evidence>
<feature type="compositionally biased region" description="Low complexity" evidence="6">
    <location>
        <begin position="1188"/>
        <end position="1212"/>
    </location>
</feature>
<evidence type="ECO:0000259" key="7">
    <source>
        <dbReference type="PROSITE" id="PS50600"/>
    </source>
</evidence>
<dbReference type="Proteomes" id="UP001274830">
    <property type="component" value="Unassembled WGS sequence"/>
</dbReference>
<feature type="domain" description="Ubiquitin-like protease family profile" evidence="7">
    <location>
        <begin position="848"/>
        <end position="1130"/>
    </location>
</feature>
<feature type="compositionally biased region" description="Basic and acidic residues" evidence="6">
    <location>
        <begin position="748"/>
        <end position="762"/>
    </location>
</feature>
<dbReference type="Gene3D" id="3.40.395.10">
    <property type="entry name" value="Adenoviral Proteinase, Chain A"/>
    <property type="match status" value="1"/>
</dbReference>
<sequence length="1434" mass="156363">MERIVQSISNIFTGGSQGGKTSTDKEIAPHAAKAQSTGEAAGAKSGKTAGKTAREDAGGEGAERPVKRRTSSIEHERRLTGHFYTPTTATAISVPTYENPYVPREPPKASSTRMGGAFKPVNTLHATPHAAGRGQGAGQRAGTPYAKAAPRGAPAKRLLAKIQQGTTIAEELRLVESRAGNVQDPAREYDLVGDSFNDRPNGVKRRKTGHPNGANMKVIGETVDLTDGDDEETSILNAKVKSVNGKEVHDFRKPTAPAQKPRAGSRAAAEEDAFSCNYVTTMNKTLYQPPPKPRREKGDSQAPSRSSQQPRTRSPSVVSQAHEQPATTQPGSRQSPVQVDKSEGSVRSASQQKVPRKGQRRTIPQTDPGPSGTSNRPPIDLERGFDEIGKAPVRAGSTRDSHISGNSLLRQKQGRPSEERIIPRQVHNVLKAGNQKSGALSGKTLGAAAQSIRQQQQQQKRPASPPLAQRFQRDELTISQTQPQTKKIKRTAAMQAESTRFRPQPNTSSVDDSMDSIDPLQGEPTVPSKAGRSVSPVKIAPTKDRAASPSDLKPTNFRTSSTADSARQKAQDFSDVSEEYDDIDSNTMPIQAFYAAAYCASESGSDKVLIYNKDTEELDLHVAGEAARFGEARPVSLSATNVRRIHHVPGSGHVFLKGSALGVSNGAMCVAFNDYDGVSWFVTMMLGLSRLELAPAVSRWAPEQMEKTFGVQTRVLQDAFIAKRNVPPSGLYKEARRRADSIDDNDDEQIRYEPNEQEEEKRPSRRKAMQGGEKDDIHTVQRNIKQQRQTALASAYFQNSSAVRRSTRERKPVVERPRTPTPERWTQTHGLPPWQKPVEYPVKGVRRVTVDVKDLEWLDEGQFLNDNIISFGLRKIEEEMKPEHRDQVHFFNSFFYTSLSTKNGKKVFNYEGVKKWTKNKDLFAMPFVVVPINIDLHWILAIVCNLDRMGKESVAGASGAPVAAAGSDEQEDESLVVVGEDDTTLPAKGESAMKRLSLSDNDEDEVRSDVFDYGEDDKIASQDGEGDPTTSRPGTAAMKGKKGGKGKHKSVPPVKTFPADAPTIILLDSFGNNHPRESNNLKEYVAAEAKDKRDLDLDPKDIQGVNAKGLPQQSNFCDCGVFLIGYVEAFAADPRGFVERIMARKMDKADDFKGYSPVSKRAGMREDLIKLYTKQEEARRGFKKAKAHAGVAKVGEPSTTSSAGPASTAATPNETPTVSKASTPAREQGKPVVIAKPSQAAASTSKESTPAPQAVRQKTPLPLKSKSPVRRATGKHSTRDHEDDYLEVGAPRPLQPQRTAPVTNKQGAEFNGSVSSADDDDDNDHDDYNDNDMLDNGSAPKTAASAAPDTTTERDILSSLEHQLHEDEEAVAWQKVKGSMEEAPRDRQRSPSKLRREQPAVVVVEDDSQRSAVVPDSQEGGSVVWQGTKTVFSD</sequence>
<protein>
    <recommendedName>
        <fullName evidence="7">Ubiquitin-like protease family profile domain-containing protein</fullName>
    </recommendedName>
</protein>
<organism evidence="8 9">
    <name type="scientific">Recurvomyces mirabilis</name>
    <dbReference type="NCBI Taxonomy" id="574656"/>
    <lineage>
        <taxon>Eukaryota</taxon>
        <taxon>Fungi</taxon>
        <taxon>Dikarya</taxon>
        <taxon>Ascomycota</taxon>
        <taxon>Pezizomycotina</taxon>
        <taxon>Dothideomycetes</taxon>
        <taxon>Dothideomycetidae</taxon>
        <taxon>Mycosphaerellales</taxon>
        <taxon>Teratosphaeriaceae</taxon>
        <taxon>Recurvomyces</taxon>
    </lineage>
</organism>
<keyword evidence="2" id="KW-0597">Phosphoprotein</keyword>
<feature type="compositionally biased region" description="Low complexity" evidence="6">
    <location>
        <begin position="36"/>
        <end position="51"/>
    </location>
</feature>
<dbReference type="InterPro" id="IPR051947">
    <property type="entry name" value="Sentrin-specific_protease"/>
</dbReference>
<feature type="compositionally biased region" description="Basic and acidic residues" evidence="6">
    <location>
        <begin position="244"/>
        <end position="253"/>
    </location>
</feature>
<feature type="compositionally biased region" description="Acidic residues" evidence="6">
    <location>
        <begin position="1317"/>
        <end position="1333"/>
    </location>
</feature>
<keyword evidence="5" id="KW-0378">Hydrolase</keyword>
<feature type="compositionally biased region" description="Basic residues" evidence="6">
    <location>
        <begin position="1039"/>
        <end position="1050"/>
    </location>
</feature>
<name>A0AAE1C655_9PEZI</name>
<dbReference type="EMBL" id="JAUTXT010000001">
    <property type="protein sequence ID" value="KAK3679638.1"/>
    <property type="molecule type" value="Genomic_DNA"/>
</dbReference>
<feature type="compositionally biased region" description="Basic and acidic residues" evidence="6">
    <location>
        <begin position="52"/>
        <end position="79"/>
    </location>
</feature>
<evidence type="ECO:0000256" key="4">
    <source>
        <dbReference type="ARBA" id="ARBA00022786"/>
    </source>
</evidence>
<dbReference type="SUPFAM" id="SSF54001">
    <property type="entry name" value="Cysteine proteinases"/>
    <property type="match status" value="1"/>
</dbReference>
<gene>
    <name evidence="8" type="ORF">LTR78_000013</name>
</gene>
<feature type="region of interest" description="Disordered" evidence="6">
    <location>
        <begin position="237"/>
        <end position="420"/>
    </location>
</feature>
<feature type="compositionally biased region" description="Basic and acidic residues" evidence="6">
    <location>
        <begin position="1378"/>
        <end position="1398"/>
    </location>
</feature>
<feature type="compositionally biased region" description="Polar residues" evidence="6">
    <location>
        <begin position="1"/>
        <end position="14"/>
    </location>
</feature>
<evidence type="ECO:0000256" key="6">
    <source>
        <dbReference type="SAM" id="MobiDB-lite"/>
    </source>
</evidence>
<dbReference type="InterPro" id="IPR003653">
    <property type="entry name" value="Peptidase_C48_C"/>
</dbReference>
<dbReference type="PROSITE" id="PS50600">
    <property type="entry name" value="ULP_PROTEASE"/>
    <property type="match status" value="1"/>
</dbReference>
<comment type="caution">
    <text evidence="8">The sequence shown here is derived from an EMBL/GenBank/DDBJ whole genome shotgun (WGS) entry which is preliminary data.</text>
</comment>
<feature type="compositionally biased region" description="Low complexity" evidence="6">
    <location>
        <begin position="300"/>
        <end position="316"/>
    </location>
</feature>
<evidence type="ECO:0000256" key="3">
    <source>
        <dbReference type="ARBA" id="ARBA00022670"/>
    </source>
</evidence>
<keyword evidence="9" id="KW-1185">Reference proteome</keyword>
<feature type="compositionally biased region" description="Polar residues" evidence="6">
    <location>
        <begin position="1213"/>
        <end position="1222"/>
    </location>
</feature>
<dbReference type="PANTHER" id="PTHR46896:SF3">
    <property type="entry name" value="FI06413P-RELATED"/>
    <property type="match status" value="1"/>
</dbReference>
<feature type="region of interest" description="Disordered" evidence="6">
    <location>
        <begin position="190"/>
        <end position="216"/>
    </location>
</feature>
<keyword evidence="3" id="KW-0645">Protease</keyword>
<feature type="compositionally biased region" description="Polar residues" evidence="6">
    <location>
        <begin position="1296"/>
        <end position="1316"/>
    </location>
</feature>
<feature type="compositionally biased region" description="Basic and acidic residues" evidence="6">
    <location>
        <begin position="809"/>
        <end position="818"/>
    </location>
</feature>
<proteinExistence type="inferred from homology"/>
<evidence type="ECO:0000313" key="9">
    <source>
        <dbReference type="Proteomes" id="UP001274830"/>
    </source>
</evidence>
<feature type="compositionally biased region" description="Basic and acidic residues" evidence="6">
    <location>
        <begin position="379"/>
        <end position="389"/>
    </location>
</feature>
<dbReference type="GO" id="GO:0016926">
    <property type="term" value="P:protein desumoylation"/>
    <property type="evidence" value="ECO:0007669"/>
    <property type="project" value="TreeGrafter"/>
</dbReference>
<feature type="region of interest" description="Disordered" evidence="6">
    <location>
        <begin position="432"/>
        <end position="575"/>
    </location>
</feature>
<dbReference type="GO" id="GO:0005737">
    <property type="term" value="C:cytoplasm"/>
    <property type="evidence" value="ECO:0007669"/>
    <property type="project" value="TreeGrafter"/>
</dbReference>
<keyword evidence="4" id="KW-0833">Ubl conjugation pathway</keyword>
<feature type="region of interest" description="Disordered" evidence="6">
    <location>
        <begin position="1183"/>
        <end position="1421"/>
    </location>
</feature>
<evidence type="ECO:0000313" key="8">
    <source>
        <dbReference type="EMBL" id="KAK3679638.1"/>
    </source>
</evidence>
<feature type="region of interest" description="Disordered" evidence="6">
    <location>
        <begin position="1"/>
        <end position="153"/>
    </location>
</feature>